<feature type="domain" description="Amino acid permease/ SLC12A" evidence="9">
    <location>
        <begin position="18"/>
        <end position="429"/>
    </location>
</feature>
<comment type="subcellular location">
    <subcellularLocation>
        <location evidence="1">Membrane</location>
        <topology evidence="1">Multi-pass membrane protein</topology>
    </subcellularLocation>
</comment>
<keyword evidence="3" id="KW-0813">Transport</keyword>
<feature type="transmembrane region" description="Helical" evidence="8">
    <location>
        <begin position="239"/>
        <end position="261"/>
    </location>
</feature>
<evidence type="ECO:0000256" key="1">
    <source>
        <dbReference type="ARBA" id="ARBA00004141"/>
    </source>
</evidence>
<evidence type="ECO:0000256" key="5">
    <source>
        <dbReference type="ARBA" id="ARBA00022970"/>
    </source>
</evidence>
<dbReference type="HOGENOM" id="CLU_007946_9_2_11"/>
<dbReference type="RefSeq" id="WP_038589696.1">
    <property type="nucleotide sequence ID" value="NZ_CP009211.1"/>
</dbReference>
<dbReference type="Proteomes" id="UP000215374">
    <property type="component" value="Chromosome 1"/>
</dbReference>
<evidence type="ECO:0000256" key="4">
    <source>
        <dbReference type="ARBA" id="ARBA00022692"/>
    </source>
</evidence>
<evidence type="ECO:0000256" key="2">
    <source>
        <dbReference type="ARBA" id="ARBA00008583"/>
    </source>
</evidence>
<evidence type="ECO:0000313" key="11">
    <source>
        <dbReference type="EMBL" id="SNV65781.1"/>
    </source>
</evidence>
<sequence>MTTAAADSELGTGLKSRHLTLMGLGMAVGAGLFLGVGEGIRAAGPAILVAYFIAGLIVIAVMRMLGEMAATRPSSGSFATYGRQAFGHWAGFLLGWLYWFLLIMVGGAEITGAAAIMAGWFDIPQWIPALAAVVFFAVVNLAQVKGFGEFEYWFAMIKIVVIMGFLVIGAALFLGLLPGHDFIGLTHVRESGFAPNGIPGIAAGLLAVAFAFGGIEVVTIAAAESENPAQAVKNAVNSIIWRIALFYVGSVVVIILLLPYAQIDAADSAADSPFTQVLEMANLPGVVGFMEVVIVLALLSAFNAQIFGTSRLAYQQALEGDAPRWLAKTNASGVPTNSVLVSMFFAFVAVGLQWWNPPGLLSFLMNAVGGCLIVTWIMITLSYIRLRPEMRAGEGHSAVEVQGGMFVPWATLVALLALVGLMLIDASARGQILAVLIVSAALVVASLFTRGKAPVSAQNDLS</sequence>
<dbReference type="Proteomes" id="UP000028780">
    <property type="component" value="Chromosome"/>
</dbReference>
<proteinExistence type="inferred from homology"/>
<dbReference type="GO" id="GO:0016020">
    <property type="term" value="C:membrane"/>
    <property type="evidence" value="ECO:0007669"/>
    <property type="project" value="UniProtKB-SubCell"/>
</dbReference>
<keyword evidence="6 8" id="KW-1133">Transmembrane helix</keyword>
<dbReference type="FunFam" id="1.20.1740.10:FF:000001">
    <property type="entry name" value="Amino acid permease"/>
    <property type="match status" value="1"/>
</dbReference>
<gene>
    <name evidence="11" type="primary">aroP</name>
    <name evidence="10" type="ORF">CIMIT_04525</name>
    <name evidence="11" type="ORF">SAMEA4535761_00970</name>
</gene>
<feature type="transmembrane region" description="Helical" evidence="8">
    <location>
        <begin position="42"/>
        <end position="65"/>
    </location>
</feature>
<comment type="similarity">
    <text evidence="2">Belongs to the amino acid-polyamine-organocation (APC) superfamily. Amino acid transporter (AAT) (TC 2.A.3.1) family.</text>
</comment>
<evidence type="ECO:0000256" key="7">
    <source>
        <dbReference type="ARBA" id="ARBA00023136"/>
    </source>
</evidence>
<organism evidence="10 12">
    <name type="scientific">Corynebacterium imitans</name>
    <dbReference type="NCBI Taxonomy" id="156978"/>
    <lineage>
        <taxon>Bacteria</taxon>
        <taxon>Bacillati</taxon>
        <taxon>Actinomycetota</taxon>
        <taxon>Actinomycetes</taxon>
        <taxon>Mycobacteriales</taxon>
        <taxon>Corynebacteriaceae</taxon>
        <taxon>Corynebacterium</taxon>
    </lineage>
</organism>
<feature type="transmembrane region" description="Helical" evidence="8">
    <location>
        <begin position="281"/>
        <end position="302"/>
    </location>
</feature>
<evidence type="ECO:0000256" key="3">
    <source>
        <dbReference type="ARBA" id="ARBA00022448"/>
    </source>
</evidence>
<dbReference type="PANTHER" id="PTHR43495">
    <property type="entry name" value="GABA PERMEASE"/>
    <property type="match status" value="1"/>
</dbReference>
<feature type="transmembrane region" description="Helical" evidence="8">
    <location>
        <begin position="19"/>
        <end position="36"/>
    </location>
</feature>
<feature type="transmembrane region" description="Helical" evidence="8">
    <location>
        <begin position="126"/>
        <end position="144"/>
    </location>
</feature>
<feature type="transmembrane region" description="Helical" evidence="8">
    <location>
        <begin position="361"/>
        <end position="384"/>
    </location>
</feature>
<feature type="transmembrane region" description="Helical" evidence="8">
    <location>
        <begin position="156"/>
        <end position="177"/>
    </location>
</feature>
<keyword evidence="7 8" id="KW-0472">Membrane</keyword>
<dbReference type="Pfam" id="PF00324">
    <property type="entry name" value="AA_permease"/>
    <property type="match status" value="1"/>
</dbReference>
<evidence type="ECO:0000259" key="9">
    <source>
        <dbReference type="Pfam" id="PF00324"/>
    </source>
</evidence>
<dbReference type="EMBL" id="LT906467">
    <property type="protein sequence ID" value="SNV65781.1"/>
    <property type="molecule type" value="Genomic_DNA"/>
</dbReference>
<dbReference type="InterPro" id="IPR004841">
    <property type="entry name" value="AA-permease/SLC12A_dom"/>
</dbReference>
<keyword evidence="12" id="KW-1185">Reference proteome</keyword>
<accession>A0A076NQR6</accession>
<dbReference type="PIRSF" id="PIRSF006060">
    <property type="entry name" value="AA_transporter"/>
    <property type="match status" value="1"/>
</dbReference>
<dbReference type="PANTHER" id="PTHR43495:SF5">
    <property type="entry name" value="GAMMA-AMINOBUTYRIC ACID PERMEASE"/>
    <property type="match status" value="1"/>
</dbReference>
<evidence type="ECO:0000313" key="12">
    <source>
        <dbReference type="Proteomes" id="UP000028780"/>
    </source>
</evidence>
<evidence type="ECO:0000313" key="13">
    <source>
        <dbReference type="Proteomes" id="UP000215374"/>
    </source>
</evidence>
<dbReference type="InterPro" id="IPR004840">
    <property type="entry name" value="Amino_acid_permease_CS"/>
</dbReference>
<dbReference type="AlphaFoldDB" id="A0A076NQR6"/>
<feature type="transmembrane region" description="Helical" evidence="8">
    <location>
        <begin position="334"/>
        <end position="355"/>
    </location>
</feature>
<name>A0A076NQR6_9CORY</name>
<evidence type="ECO:0000256" key="8">
    <source>
        <dbReference type="SAM" id="Phobius"/>
    </source>
</evidence>
<evidence type="ECO:0000256" key="6">
    <source>
        <dbReference type="ARBA" id="ARBA00022989"/>
    </source>
</evidence>
<feature type="transmembrane region" description="Helical" evidence="8">
    <location>
        <begin position="197"/>
        <end position="218"/>
    </location>
</feature>
<feature type="transmembrane region" description="Helical" evidence="8">
    <location>
        <begin position="405"/>
        <end position="424"/>
    </location>
</feature>
<keyword evidence="4 8" id="KW-0812">Transmembrane</keyword>
<dbReference type="KEGG" id="cii:CIMIT_04525"/>
<feature type="transmembrane region" description="Helical" evidence="8">
    <location>
        <begin position="86"/>
        <end position="106"/>
    </location>
</feature>
<dbReference type="PROSITE" id="PS00218">
    <property type="entry name" value="AMINO_ACID_PERMEASE_1"/>
    <property type="match status" value="1"/>
</dbReference>
<keyword evidence="5" id="KW-0029">Amino-acid transport</keyword>
<dbReference type="eggNOG" id="COG1113">
    <property type="taxonomic scope" value="Bacteria"/>
</dbReference>
<dbReference type="STRING" id="156978.CIMIT_04525"/>
<dbReference type="EMBL" id="CP009211">
    <property type="protein sequence ID" value="AIJ33257.1"/>
    <property type="molecule type" value="Genomic_DNA"/>
</dbReference>
<reference evidence="11 13" key="2">
    <citation type="submission" date="2017-06" db="EMBL/GenBank/DDBJ databases">
        <authorList>
            <consortium name="Pathogen Informatics"/>
        </authorList>
    </citation>
    <scope>NUCLEOTIDE SEQUENCE [LARGE SCALE GENOMIC DNA]</scope>
    <source>
        <strain evidence="11 13">NCTC13015</strain>
    </source>
</reference>
<dbReference type="GO" id="GO:0006865">
    <property type="term" value="P:amino acid transport"/>
    <property type="evidence" value="ECO:0007669"/>
    <property type="project" value="UniProtKB-KW"/>
</dbReference>
<reference evidence="10 12" key="1">
    <citation type="submission" date="2014-08" db="EMBL/GenBank/DDBJ databases">
        <title>Complete genome sequence of Corynebacterium imitans DSM 44264, isolated from a five-month-old boy with suspected pharyngeal diphtheria.</title>
        <authorList>
            <person name="Mollmann S."/>
            <person name="Albersmeier A."/>
            <person name="Ruckert C."/>
            <person name="Tauch A."/>
        </authorList>
    </citation>
    <scope>NUCLEOTIDE SEQUENCE [LARGE SCALE GENOMIC DNA]</scope>
    <source>
        <strain evidence="10 12">DSM 44264</strain>
    </source>
</reference>
<evidence type="ECO:0000313" key="10">
    <source>
        <dbReference type="EMBL" id="AIJ33257.1"/>
    </source>
</evidence>
<dbReference type="Gene3D" id="1.20.1740.10">
    <property type="entry name" value="Amino acid/polyamine transporter I"/>
    <property type="match status" value="1"/>
</dbReference>
<feature type="transmembrane region" description="Helical" evidence="8">
    <location>
        <begin position="430"/>
        <end position="448"/>
    </location>
</feature>
<dbReference type="GO" id="GO:0055085">
    <property type="term" value="P:transmembrane transport"/>
    <property type="evidence" value="ECO:0007669"/>
    <property type="project" value="InterPro"/>
</dbReference>
<protein>
    <submittedName>
        <fullName evidence="10 11">Amino acid transporter</fullName>
    </submittedName>
</protein>